<feature type="domain" description="HTH deoR-type" evidence="4">
    <location>
        <begin position="72"/>
        <end position="127"/>
    </location>
</feature>
<dbReference type="PANTHER" id="PTHR30363">
    <property type="entry name" value="HTH-TYPE TRANSCRIPTIONAL REGULATOR SRLR-RELATED"/>
    <property type="match status" value="1"/>
</dbReference>
<gene>
    <name evidence="5" type="ORF">NF348_09655</name>
</gene>
<evidence type="ECO:0000256" key="2">
    <source>
        <dbReference type="ARBA" id="ARBA00023125"/>
    </source>
</evidence>
<dbReference type="PRINTS" id="PR00037">
    <property type="entry name" value="HTHLACR"/>
</dbReference>
<dbReference type="AlphaFoldDB" id="A0A9Q4AP43"/>
<dbReference type="CDD" id="cd00090">
    <property type="entry name" value="HTH_ARSR"/>
    <property type="match status" value="1"/>
</dbReference>
<dbReference type="GO" id="GO:0003677">
    <property type="term" value="F:DNA binding"/>
    <property type="evidence" value="ECO:0007669"/>
    <property type="project" value="UniProtKB-KW"/>
</dbReference>
<dbReference type="EMBL" id="JAMWDU010000003">
    <property type="protein sequence ID" value="MCP8887369.1"/>
    <property type="molecule type" value="Genomic_DNA"/>
</dbReference>
<dbReference type="InterPro" id="IPR011991">
    <property type="entry name" value="ArsR-like_HTH"/>
</dbReference>
<dbReference type="SMART" id="SM00420">
    <property type="entry name" value="HTH_DEOR"/>
    <property type="match status" value="1"/>
</dbReference>
<dbReference type="SUPFAM" id="SSF46785">
    <property type="entry name" value="Winged helix' DNA-binding domain"/>
    <property type="match status" value="1"/>
</dbReference>
<evidence type="ECO:0000313" key="6">
    <source>
        <dbReference type="Proteomes" id="UP001060275"/>
    </source>
</evidence>
<dbReference type="SMART" id="SM01134">
    <property type="entry name" value="DeoRC"/>
    <property type="match status" value="1"/>
</dbReference>
<organism evidence="5 6">
    <name type="scientific">Devosia ureilytica</name>
    <dbReference type="NCBI Taxonomy" id="2952754"/>
    <lineage>
        <taxon>Bacteria</taxon>
        <taxon>Pseudomonadati</taxon>
        <taxon>Pseudomonadota</taxon>
        <taxon>Alphaproteobacteria</taxon>
        <taxon>Hyphomicrobiales</taxon>
        <taxon>Devosiaceae</taxon>
        <taxon>Devosia</taxon>
    </lineage>
</organism>
<accession>A0A9Q4AP43</accession>
<dbReference type="RefSeq" id="WP_254674449.1">
    <property type="nucleotide sequence ID" value="NZ_JAMWDU010000003.1"/>
</dbReference>
<dbReference type="InterPro" id="IPR037171">
    <property type="entry name" value="NagB/RpiA_transferase-like"/>
</dbReference>
<dbReference type="PROSITE" id="PS00894">
    <property type="entry name" value="HTH_DEOR_1"/>
    <property type="match status" value="1"/>
</dbReference>
<keyword evidence="6" id="KW-1185">Reference proteome</keyword>
<comment type="caution">
    <text evidence="5">The sequence shown here is derived from an EMBL/GenBank/DDBJ whole genome shotgun (WGS) entry which is preliminary data.</text>
</comment>
<keyword evidence="2 5" id="KW-0238">DNA-binding</keyword>
<dbReference type="SUPFAM" id="SSF100950">
    <property type="entry name" value="NagB/RpiA/CoA transferase-like"/>
    <property type="match status" value="1"/>
</dbReference>
<sequence>MRFLRFIAFQVSDVAHFSATLRPESSMPCGGGRAHVSRAVEQEVVGRRMQKVKGSRRRGGVDGATGQPQLLAEPRRMRILEWLQEEGSARVRDLSSAFGVSEATIRQDLERLDSDGYITREHGGAYLKSIPQQVQSMSLQHVQNMDKKRAIGMAAAALVADHDTLIIDSGTTTTQFAENLKTRQELNIITNALNIALILGASPTNTVHMPAGQFKAPTLSLSGEKSVEFFVGIYAQKLFLATAGVSFDVGLTYPAIGDIYVKRAMVKAASHVYLLADSTKIGRVSFSALGGVEMVHTLITDDGISDSDRAEFERRGVDVIIAR</sequence>
<evidence type="ECO:0000256" key="3">
    <source>
        <dbReference type="ARBA" id="ARBA00023163"/>
    </source>
</evidence>
<dbReference type="PROSITE" id="PS51000">
    <property type="entry name" value="HTH_DEOR_2"/>
    <property type="match status" value="1"/>
</dbReference>
<evidence type="ECO:0000259" key="4">
    <source>
        <dbReference type="PROSITE" id="PS51000"/>
    </source>
</evidence>
<dbReference type="Proteomes" id="UP001060275">
    <property type="component" value="Unassembled WGS sequence"/>
</dbReference>
<name>A0A9Q4AP43_9HYPH</name>
<dbReference type="InterPro" id="IPR050313">
    <property type="entry name" value="Carb_Metab_HTH_regulators"/>
</dbReference>
<dbReference type="InterPro" id="IPR001034">
    <property type="entry name" value="DeoR_HTH"/>
</dbReference>
<dbReference type="InterPro" id="IPR036388">
    <property type="entry name" value="WH-like_DNA-bd_sf"/>
</dbReference>
<dbReference type="Gene3D" id="1.10.10.10">
    <property type="entry name" value="Winged helix-like DNA-binding domain superfamily/Winged helix DNA-binding domain"/>
    <property type="match status" value="1"/>
</dbReference>
<dbReference type="GO" id="GO:0003700">
    <property type="term" value="F:DNA-binding transcription factor activity"/>
    <property type="evidence" value="ECO:0007669"/>
    <property type="project" value="InterPro"/>
</dbReference>
<dbReference type="Pfam" id="PF08220">
    <property type="entry name" value="HTH_DeoR"/>
    <property type="match status" value="1"/>
</dbReference>
<dbReference type="InterPro" id="IPR018356">
    <property type="entry name" value="Tscrpt_reg_HTH_DeoR_CS"/>
</dbReference>
<keyword evidence="3" id="KW-0804">Transcription</keyword>
<proteinExistence type="predicted"/>
<evidence type="ECO:0000256" key="1">
    <source>
        <dbReference type="ARBA" id="ARBA00023015"/>
    </source>
</evidence>
<reference evidence="5" key="1">
    <citation type="submission" date="2022-06" db="EMBL/GenBank/DDBJ databases">
        <title>Devosia sp. XJ19-45 genome assembly.</title>
        <authorList>
            <person name="Li B."/>
            <person name="Cai M."/>
            <person name="Nie G."/>
            <person name="Li W."/>
        </authorList>
    </citation>
    <scope>NUCLEOTIDE SEQUENCE</scope>
    <source>
        <strain evidence="5">XJ19-45</strain>
    </source>
</reference>
<dbReference type="InterPro" id="IPR014036">
    <property type="entry name" value="DeoR-like_C"/>
</dbReference>
<dbReference type="PANTHER" id="PTHR30363:SF44">
    <property type="entry name" value="AGA OPERON TRANSCRIPTIONAL REPRESSOR-RELATED"/>
    <property type="match status" value="1"/>
</dbReference>
<dbReference type="InterPro" id="IPR036390">
    <property type="entry name" value="WH_DNA-bd_sf"/>
</dbReference>
<dbReference type="Pfam" id="PF00455">
    <property type="entry name" value="DeoRC"/>
    <property type="match status" value="1"/>
</dbReference>
<evidence type="ECO:0000313" key="5">
    <source>
        <dbReference type="EMBL" id="MCP8887369.1"/>
    </source>
</evidence>
<protein>
    <submittedName>
        <fullName evidence="5">DeoR/GlpR family DNA-binding transcription regulator</fullName>
    </submittedName>
</protein>
<keyword evidence="1" id="KW-0805">Transcription regulation</keyword>